<evidence type="ECO:0000313" key="2">
    <source>
        <dbReference type="Proteomes" id="UP000830395"/>
    </source>
</evidence>
<comment type="caution">
    <text evidence="1">The sequence shown here is derived from an EMBL/GenBank/DDBJ whole genome shotgun (WGS) entry which is preliminary data.</text>
</comment>
<gene>
    <name evidence="1" type="ORF">PDJAM_G00051000</name>
</gene>
<dbReference type="Proteomes" id="UP000830395">
    <property type="component" value="Chromosome 14"/>
</dbReference>
<sequence length="962" mass="106038">MAPSSLSSVVFLLSLCLLLSLLPSCTPESQREEELNITPTVLESYDNLLSTNASSKRCGEVVECKPGIILPVWKPNNPGLGDKIARAVVYFISLMYMFLGVSIIADRFMASIEVITSQEKEVTITMPSGETTVATVRIWNETVSNLTLMALGSSAPEILLSVIEVCGHGFESGELGPGTIVGSAAFNMFVIIGICVWVIPNGEVRKIKHLRVFFITAFWSIFAYIWLYLILAVISPGIVEVWEALATLSLFPVCVILAWIADRRLLFYKYMSKRYRADKRTGVVVETEGEISPKGGDMIMRGKFPPSASAGIITLEHCQDGPNNSAGTMATLLKSSSATINMESTKELDESRKEVIRILKDLKQKYPKKDLDQLMELANYYALLHQQKSRAFYRVQATRMMIGAGNVLKKHAADHARRTAAKDVDVSEHDDYATSSRIAFESSHSQCMENCGTLNLAVVCQGGTGESTFYVDYRTEDGTANAGSDYEYSEGTLVFKPGETRKEIKIGIIDDDIFEEDEHFFVRLLNLRVGDAEGMFESDEAGQAPKGRLVEPLVTTVTILDDDHAGIFTFSERIMRVSESVGTMEVTVVRNSGARGTVILPYHTEPGTAQGGGDDYEDACGELEFTNDQTTQTIQIRIIDDEEYEKHENFYIVLEEPQWMKRGISALLLNQEDQEGQLSAEEEEAKRIAEMGKPILGEHSRLEVVIEESYEFKSTVDKLIKKTNLALVIGTHSWREQFVDAVTVSAGDGEDEVEGREHPPSCSDYVMHFLTVFWKVVFACVPPTEYWNGWACFMVSITVIGILTAIIGDLASHFGCTVGLKDTVTAVVFVALGTSIPDTFASKVAATQDQYADASIGNVTGSNAVNVFLGIGVAWSVAAVYWSIKGESFKVEPGSLAFSVTLFTIFAFICMAVLLFRRRPSIGGELGGPRGSRLITTLLFLGLWLLYILFSSLEAYCHIKGF</sequence>
<evidence type="ECO:0000313" key="1">
    <source>
        <dbReference type="EMBL" id="MCJ8739773.1"/>
    </source>
</evidence>
<dbReference type="EMBL" id="CM040988">
    <property type="protein sequence ID" value="MCJ8739773.1"/>
    <property type="molecule type" value="Genomic_DNA"/>
</dbReference>
<proteinExistence type="predicted"/>
<keyword evidence="2" id="KW-1185">Reference proteome</keyword>
<name>A0ACC5YW78_9TELE</name>
<protein>
    <submittedName>
        <fullName evidence="1">Uncharacterized protein</fullName>
    </submittedName>
</protein>
<reference evidence="1" key="1">
    <citation type="submission" date="2020-02" db="EMBL/GenBank/DDBJ databases">
        <title>Genome sequencing of the panga catfish, Pangasius djambal.</title>
        <authorList>
            <person name="Wen M."/>
            <person name="Zahm M."/>
            <person name="Roques C."/>
            <person name="Cabau C."/>
            <person name="Klopp C."/>
            <person name="Donnadieu C."/>
            <person name="Jouanno E."/>
            <person name="Avarre J.-C."/>
            <person name="Campet M."/>
            <person name="Ha T."/>
            <person name="Dugue R."/>
            <person name="Lampietro C."/>
            <person name="Louis A."/>
            <person name="Herpin A."/>
            <person name="Echchiki A."/>
            <person name="Berthelot C."/>
            <person name="Parey E."/>
            <person name="Roest-Crollius H."/>
            <person name="Braasch I."/>
            <person name="Postlethwait J.H."/>
            <person name="Bobe J."/>
            <person name="Montfort J."/>
            <person name="Bouchez O."/>
            <person name="Begum T."/>
            <person name="Schartl M."/>
            <person name="Gustiano R."/>
            <person name="Guiguen Y."/>
        </authorList>
    </citation>
    <scope>NUCLEOTIDE SEQUENCE</scope>
    <source>
        <strain evidence="1">Pdj_M5554</strain>
    </source>
</reference>
<organism evidence="1 2">
    <name type="scientific">Pangasius djambal</name>
    <dbReference type="NCBI Taxonomy" id="1691987"/>
    <lineage>
        <taxon>Eukaryota</taxon>
        <taxon>Metazoa</taxon>
        <taxon>Chordata</taxon>
        <taxon>Craniata</taxon>
        <taxon>Vertebrata</taxon>
        <taxon>Euteleostomi</taxon>
        <taxon>Actinopterygii</taxon>
        <taxon>Neopterygii</taxon>
        <taxon>Teleostei</taxon>
        <taxon>Ostariophysi</taxon>
        <taxon>Siluriformes</taxon>
        <taxon>Pangasiidae</taxon>
        <taxon>Pangasius</taxon>
    </lineage>
</organism>
<accession>A0ACC5YW78</accession>